<dbReference type="Proteomes" id="UP000256373">
    <property type="component" value="Unassembled WGS sequence"/>
</dbReference>
<name>A0A3D8YAA3_9BACT</name>
<accession>A0A3D8YAA3</accession>
<dbReference type="EMBL" id="QNUL01000010">
    <property type="protein sequence ID" value="REA60637.1"/>
    <property type="molecule type" value="Genomic_DNA"/>
</dbReference>
<protein>
    <submittedName>
        <fullName evidence="2">Uncharacterized protein</fullName>
    </submittedName>
</protein>
<keyword evidence="1" id="KW-0732">Signal</keyword>
<feature type="chain" id="PRO_5017691395" evidence="1">
    <location>
        <begin position="23"/>
        <end position="145"/>
    </location>
</feature>
<dbReference type="OrthoDB" id="961251at2"/>
<dbReference type="AlphaFoldDB" id="A0A3D8YAA3"/>
<dbReference type="RefSeq" id="WP_147300367.1">
    <property type="nucleotide sequence ID" value="NZ_QNUL01000010.1"/>
</dbReference>
<keyword evidence="3" id="KW-1185">Reference proteome</keyword>
<evidence type="ECO:0000256" key="1">
    <source>
        <dbReference type="SAM" id="SignalP"/>
    </source>
</evidence>
<dbReference type="PROSITE" id="PS51257">
    <property type="entry name" value="PROKAR_LIPOPROTEIN"/>
    <property type="match status" value="1"/>
</dbReference>
<gene>
    <name evidence="2" type="ORF">DSL64_13935</name>
</gene>
<reference evidence="2 3" key="1">
    <citation type="submission" date="2018-07" db="EMBL/GenBank/DDBJ databases">
        <title>Dyadobacter roseus sp. nov., isolated from rose rhizosphere soil.</title>
        <authorList>
            <person name="Chen L."/>
        </authorList>
    </citation>
    <scope>NUCLEOTIDE SEQUENCE [LARGE SCALE GENOMIC DNA]</scope>
    <source>
        <strain evidence="2 3">RS19</strain>
    </source>
</reference>
<evidence type="ECO:0000313" key="3">
    <source>
        <dbReference type="Proteomes" id="UP000256373"/>
    </source>
</evidence>
<proteinExistence type="predicted"/>
<sequence>MKKNIQSTALILCLAICFSLFGCSDKDNVNPELLEITTDSVSYNDGWNFKIEVDKLGNIPVVEHGILHLSFFRNSSDRDYVPRIEHGARMKFDKPLVAGTNTYNYKGDAFAGKYFYYYRAYAIKSDGSVVYGEARNYTFPQLQDL</sequence>
<evidence type="ECO:0000313" key="2">
    <source>
        <dbReference type="EMBL" id="REA60637.1"/>
    </source>
</evidence>
<comment type="caution">
    <text evidence="2">The sequence shown here is derived from an EMBL/GenBank/DDBJ whole genome shotgun (WGS) entry which is preliminary data.</text>
</comment>
<feature type="signal peptide" evidence="1">
    <location>
        <begin position="1"/>
        <end position="22"/>
    </location>
</feature>
<organism evidence="2 3">
    <name type="scientific">Dyadobacter luteus</name>
    <dbReference type="NCBI Taxonomy" id="2259619"/>
    <lineage>
        <taxon>Bacteria</taxon>
        <taxon>Pseudomonadati</taxon>
        <taxon>Bacteroidota</taxon>
        <taxon>Cytophagia</taxon>
        <taxon>Cytophagales</taxon>
        <taxon>Spirosomataceae</taxon>
        <taxon>Dyadobacter</taxon>
    </lineage>
</organism>